<gene>
    <name evidence="2" type="ORF">H9661_11745</name>
</gene>
<proteinExistence type="predicted"/>
<name>A0ABR8PV37_9CLOT</name>
<evidence type="ECO:0000313" key="2">
    <source>
        <dbReference type="EMBL" id="MBD7912031.1"/>
    </source>
</evidence>
<keyword evidence="1" id="KW-0732">Signal</keyword>
<dbReference type="EMBL" id="JACSRA010000018">
    <property type="protein sequence ID" value="MBD7912031.1"/>
    <property type="molecule type" value="Genomic_DNA"/>
</dbReference>
<feature type="signal peptide" evidence="1">
    <location>
        <begin position="1"/>
        <end position="24"/>
    </location>
</feature>
<keyword evidence="3" id="KW-1185">Reference proteome</keyword>
<comment type="caution">
    <text evidence="2">The sequence shown here is derived from an EMBL/GenBank/DDBJ whole genome shotgun (WGS) entry which is preliminary data.</text>
</comment>
<evidence type="ECO:0000256" key="1">
    <source>
        <dbReference type="SAM" id="SignalP"/>
    </source>
</evidence>
<dbReference type="RefSeq" id="WP_191768917.1">
    <property type="nucleotide sequence ID" value="NZ_JACSRA010000018.1"/>
</dbReference>
<evidence type="ECO:0000313" key="3">
    <source>
        <dbReference type="Proteomes" id="UP000627781"/>
    </source>
</evidence>
<protein>
    <submittedName>
        <fullName evidence="2">Uncharacterized protein</fullName>
    </submittedName>
</protein>
<accession>A0ABR8PV37</accession>
<organism evidence="2 3">
    <name type="scientific">Clostridium cibarium</name>
    <dbReference type="NCBI Taxonomy" id="2762247"/>
    <lineage>
        <taxon>Bacteria</taxon>
        <taxon>Bacillati</taxon>
        <taxon>Bacillota</taxon>
        <taxon>Clostridia</taxon>
        <taxon>Eubacteriales</taxon>
        <taxon>Clostridiaceae</taxon>
        <taxon>Clostridium</taxon>
    </lineage>
</organism>
<feature type="chain" id="PRO_5045911608" evidence="1">
    <location>
        <begin position="25"/>
        <end position="66"/>
    </location>
</feature>
<reference evidence="2 3" key="1">
    <citation type="submission" date="2020-08" db="EMBL/GenBank/DDBJ databases">
        <title>A Genomic Blueprint of the Chicken Gut Microbiome.</title>
        <authorList>
            <person name="Gilroy R."/>
            <person name="Ravi A."/>
            <person name="Getino M."/>
            <person name="Pursley I."/>
            <person name="Horton D.L."/>
            <person name="Alikhan N.-F."/>
            <person name="Baker D."/>
            <person name="Gharbi K."/>
            <person name="Hall N."/>
            <person name="Watson M."/>
            <person name="Adriaenssens E.M."/>
            <person name="Foster-Nyarko E."/>
            <person name="Jarju S."/>
            <person name="Secka A."/>
            <person name="Antonio M."/>
            <person name="Oren A."/>
            <person name="Chaudhuri R."/>
            <person name="La Ragione R.M."/>
            <person name="Hildebrand F."/>
            <person name="Pallen M.J."/>
        </authorList>
    </citation>
    <scope>NUCLEOTIDE SEQUENCE [LARGE SCALE GENOMIC DNA]</scope>
    <source>
        <strain evidence="2 3">Sa3CVN1</strain>
    </source>
</reference>
<dbReference type="Proteomes" id="UP000627781">
    <property type="component" value="Unassembled WGS sequence"/>
</dbReference>
<sequence length="66" mass="7021">MKFEKLIALGMVAVTLATPVSALAETTNTVVEPLTQIDPIFGESKEGNDTAFFADGSATVPWDLSY</sequence>